<dbReference type="RefSeq" id="WP_025997738.1">
    <property type="nucleotide sequence ID" value="NZ_CP050030.1"/>
</dbReference>
<sequence length="345" mass="40616">MIDISTVVTFPIGVRSNRVKPGLLITPIIADYIAREFQIPSVIALNVLDSYEKRFEYIKPYLKILKEMDIEFNRIWIDEENKNQLTNNLHILYKKQILKKKMNMVYSCDCGKVQFVESAFKNIHKGARLYEVKDTEVICNSCNSSCDKVEQEVLTISFSKETIKKEIFPKLMVKEVKELDNRLTSMEYLVSRNRDTGIIFTIEGKKFNIDVDFFWLGYLNQFSDNHYILVGSNHVTWHLCLASRVVQSLNPETKITLVLTPYVYNKNNVDENSIPLKKEIFKWIVYSHITWKKQDTNWNQSLISQISRIEQLKSMCKHEKYHYSYEKLENSLSFLNANNCLKKMK</sequence>
<gene>
    <name evidence="1" type="ORF">D4U23_11880</name>
</gene>
<accession>A0A3T1NWI4</accession>
<dbReference type="EMBL" id="AABEVT010000006">
    <property type="protein sequence ID" value="EAH0253088.1"/>
    <property type="molecule type" value="Genomic_DNA"/>
</dbReference>
<dbReference type="Proteomes" id="UP000566597">
    <property type="component" value="Unassembled WGS sequence"/>
</dbReference>
<evidence type="ECO:0000313" key="2">
    <source>
        <dbReference type="Proteomes" id="UP000566597"/>
    </source>
</evidence>
<organism evidence="1 2">
    <name type="scientific">Listeria monocytogenes</name>
    <dbReference type="NCBI Taxonomy" id="1639"/>
    <lineage>
        <taxon>Bacteria</taxon>
        <taxon>Bacillati</taxon>
        <taxon>Bacillota</taxon>
        <taxon>Bacilli</taxon>
        <taxon>Bacillales</taxon>
        <taxon>Listeriaceae</taxon>
        <taxon>Listeria</taxon>
    </lineage>
</organism>
<protein>
    <submittedName>
        <fullName evidence="1">Uncharacterized protein</fullName>
    </submittedName>
</protein>
<reference evidence="1 2" key="1">
    <citation type="submission" date="2019-04" db="EMBL/GenBank/DDBJ databases">
        <authorList>
            <person name="Ashton P.M."/>
            <person name="Dallman T."/>
            <person name="Nair S."/>
            <person name="De Pinna E."/>
            <person name="Peters T."/>
            <person name="Grant K."/>
        </authorList>
    </citation>
    <scope>NUCLEOTIDE SEQUENCE [LARGE SCALE GENOMIC DNA]</scope>
    <source>
        <strain evidence="1 2">406731</strain>
    </source>
</reference>
<dbReference type="AlphaFoldDB" id="A0A3T1NWI4"/>
<comment type="caution">
    <text evidence="1">The sequence shown here is derived from an EMBL/GenBank/DDBJ whole genome shotgun (WGS) entry which is preliminary data.</text>
</comment>
<evidence type="ECO:0000313" key="1">
    <source>
        <dbReference type="EMBL" id="EAH0253088.1"/>
    </source>
</evidence>
<proteinExistence type="predicted"/>
<name>A0A3T1NWI4_LISMN</name>